<comment type="caution">
    <text evidence="1">The sequence shown here is derived from an EMBL/GenBank/DDBJ whole genome shotgun (WGS) entry which is preliminary data.</text>
</comment>
<accession>A0A9Q0F205</accession>
<evidence type="ECO:0000313" key="2">
    <source>
        <dbReference type="Proteomes" id="UP001141552"/>
    </source>
</evidence>
<protein>
    <submittedName>
        <fullName evidence="1">Uncharacterized protein</fullName>
    </submittedName>
</protein>
<name>A0A9Q0F205_9ROSI</name>
<gene>
    <name evidence="1" type="ORF">Tsubulata_044010</name>
</gene>
<keyword evidence="2" id="KW-1185">Reference proteome</keyword>
<dbReference type="Proteomes" id="UP001141552">
    <property type="component" value="Unassembled WGS sequence"/>
</dbReference>
<evidence type="ECO:0000313" key="1">
    <source>
        <dbReference type="EMBL" id="KAJ4823541.1"/>
    </source>
</evidence>
<organism evidence="1 2">
    <name type="scientific">Turnera subulata</name>
    <dbReference type="NCBI Taxonomy" id="218843"/>
    <lineage>
        <taxon>Eukaryota</taxon>
        <taxon>Viridiplantae</taxon>
        <taxon>Streptophyta</taxon>
        <taxon>Embryophyta</taxon>
        <taxon>Tracheophyta</taxon>
        <taxon>Spermatophyta</taxon>
        <taxon>Magnoliopsida</taxon>
        <taxon>eudicotyledons</taxon>
        <taxon>Gunneridae</taxon>
        <taxon>Pentapetalae</taxon>
        <taxon>rosids</taxon>
        <taxon>fabids</taxon>
        <taxon>Malpighiales</taxon>
        <taxon>Passifloraceae</taxon>
        <taxon>Turnera</taxon>
    </lineage>
</organism>
<reference evidence="1" key="2">
    <citation type="journal article" date="2023" name="Plants (Basel)">
        <title>Annotation of the Turnera subulata (Passifloraceae) Draft Genome Reveals the S-Locus Evolved after the Divergence of Turneroideae from Passifloroideae in a Stepwise Manner.</title>
        <authorList>
            <person name="Henning P.M."/>
            <person name="Roalson E.H."/>
            <person name="Mir W."/>
            <person name="McCubbin A.G."/>
            <person name="Shore J.S."/>
        </authorList>
    </citation>
    <scope>NUCLEOTIDE SEQUENCE</scope>
    <source>
        <strain evidence="1">F60SS</strain>
    </source>
</reference>
<dbReference type="AlphaFoldDB" id="A0A9Q0F205"/>
<feature type="non-terminal residue" evidence="1">
    <location>
        <position position="55"/>
    </location>
</feature>
<reference evidence="1" key="1">
    <citation type="submission" date="2022-02" db="EMBL/GenBank/DDBJ databases">
        <authorList>
            <person name="Henning P.M."/>
            <person name="McCubbin A.G."/>
            <person name="Shore J.S."/>
        </authorList>
    </citation>
    <scope>NUCLEOTIDE SEQUENCE</scope>
    <source>
        <strain evidence="1">F60SS</strain>
        <tissue evidence="1">Leaves</tissue>
    </source>
</reference>
<proteinExistence type="predicted"/>
<sequence length="55" mass="6105">FKERSSWLPFARGLQDPVVNFWGGSRFSWLLACRSGPAASPPLLTLLGIWVLDMG</sequence>
<dbReference type="EMBL" id="JAKUCV010007424">
    <property type="protein sequence ID" value="KAJ4823541.1"/>
    <property type="molecule type" value="Genomic_DNA"/>
</dbReference>